<keyword evidence="1" id="KW-1133">Transmembrane helix</keyword>
<evidence type="ECO:0000256" key="1">
    <source>
        <dbReference type="SAM" id="Phobius"/>
    </source>
</evidence>
<dbReference type="Proteomes" id="UP000486534">
    <property type="component" value="Unassembled WGS sequence"/>
</dbReference>
<evidence type="ECO:0000313" key="3">
    <source>
        <dbReference type="Proteomes" id="UP000486534"/>
    </source>
</evidence>
<dbReference type="AlphaFoldDB" id="A0A7X1U6I6"/>
<feature type="transmembrane region" description="Helical" evidence="1">
    <location>
        <begin position="62"/>
        <end position="82"/>
    </location>
</feature>
<name>A0A7X1U6I6_9PSED</name>
<proteinExistence type="predicted"/>
<organism evidence="2 3">
    <name type="scientific">Pseudomonas piscis</name>
    <dbReference type="NCBI Taxonomy" id="2614538"/>
    <lineage>
        <taxon>Bacteria</taxon>
        <taxon>Pseudomonadati</taxon>
        <taxon>Pseudomonadota</taxon>
        <taxon>Gammaproteobacteria</taxon>
        <taxon>Pseudomonadales</taxon>
        <taxon>Pseudomonadaceae</taxon>
        <taxon>Pseudomonas</taxon>
    </lineage>
</organism>
<dbReference type="EMBL" id="WHUV01000004">
    <property type="protein sequence ID" value="MQA56113.1"/>
    <property type="molecule type" value="Genomic_DNA"/>
</dbReference>
<protein>
    <submittedName>
        <fullName evidence="2">Uncharacterized protein</fullName>
    </submittedName>
</protein>
<comment type="caution">
    <text evidence="2">The sequence shown here is derived from an EMBL/GenBank/DDBJ whole genome shotgun (WGS) entry which is preliminary data.</text>
</comment>
<evidence type="ECO:0000313" key="2">
    <source>
        <dbReference type="EMBL" id="MQA56113.1"/>
    </source>
</evidence>
<dbReference type="RefSeq" id="WP_053132711.1">
    <property type="nucleotide sequence ID" value="NZ_CP191492.1"/>
</dbReference>
<keyword evidence="1" id="KW-0472">Membrane</keyword>
<feature type="transmembrane region" description="Helical" evidence="1">
    <location>
        <begin position="6"/>
        <end position="24"/>
    </location>
</feature>
<sequence length="87" mass="8971">MHTTIVIAFGLLLLALVLYIGERLGFGQHTLGYVFCGLWLALSVLNGAVGVVSAKQPLGSELLVGCLVFALPVAALGLYLAMGGARA</sequence>
<accession>A0A7X1U6I6</accession>
<reference evidence="2 3" key="1">
    <citation type="submission" date="2019-10" db="EMBL/GenBank/DDBJ databases">
        <title>Pseudomonas dajingensis sp. nov., isolated from the profound head ulcers of farmed Murray cod (Maccullochella peelii peelii).</title>
        <authorList>
            <person name="Liu Y."/>
        </authorList>
    </citation>
    <scope>NUCLEOTIDE SEQUENCE [LARGE SCALE GENOMIC DNA]</scope>
    <source>
        <strain evidence="2 3">MC042</strain>
    </source>
</reference>
<keyword evidence="1" id="KW-0812">Transmembrane</keyword>
<gene>
    <name evidence="2" type="ORF">GDH07_22585</name>
</gene>
<feature type="transmembrane region" description="Helical" evidence="1">
    <location>
        <begin position="31"/>
        <end position="50"/>
    </location>
</feature>